<organism evidence="4">
    <name type="scientific">Schizaphis graminum</name>
    <name type="common">Green bug aphid</name>
    <dbReference type="NCBI Taxonomy" id="13262"/>
    <lineage>
        <taxon>Eukaryota</taxon>
        <taxon>Metazoa</taxon>
        <taxon>Ecdysozoa</taxon>
        <taxon>Arthropoda</taxon>
        <taxon>Hexapoda</taxon>
        <taxon>Insecta</taxon>
        <taxon>Pterygota</taxon>
        <taxon>Neoptera</taxon>
        <taxon>Paraneoptera</taxon>
        <taxon>Hemiptera</taxon>
        <taxon>Sternorrhyncha</taxon>
        <taxon>Aphidomorpha</taxon>
        <taxon>Aphidoidea</taxon>
        <taxon>Aphididae</taxon>
        <taxon>Aphidini</taxon>
        <taxon>Schizaphis</taxon>
    </lineage>
</organism>
<proteinExistence type="predicted"/>
<protein>
    <recommendedName>
        <fullName evidence="3">SH3 domain-containing protein</fullName>
    </recommendedName>
</protein>
<gene>
    <name evidence="4" type="ORF">g.44041</name>
</gene>
<reference evidence="4" key="1">
    <citation type="submission" date="2018-04" db="EMBL/GenBank/DDBJ databases">
        <title>Transcriptome of Schizaphis graminum biotype I.</title>
        <authorList>
            <person name="Scully E.D."/>
            <person name="Geib S.M."/>
            <person name="Palmer N.A."/>
            <person name="Koch K."/>
            <person name="Bradshaw J."/>
            <person name="Heng-Moss T."/>
            <person name="Sarath G."/>
        </authorList>
    </citation>
    <scope>NUCLEOTIDE SEQUENCE</scope>
</reference>
<evidence type="ECO:0000259" key="3">
    <source>
        <dbReference type="PROSITE" id="PS50002"/>
    </source>
</evidence>
<dbReference type="EMBL" id="GGMR01010007">
    <property type="protein sequence ID" value="MBY22626.1"/>
    <property type="molecule type" value="Transcribed_RNA"/>
</dbReference>
<dbReference type="AlphaFoldDB" id="A0A2S2P129"/>
<evidence type="ECO:0000313" key="4">
    <source>
        <dbReference type="EMBL" id="MBY22626.1"/>
    </source>
</evidence>
<sequence>MVRGGKGTSTEEDLWTALSSTDHKESIPSDGRSWPLVVFSGLLVATPYFVYKLLNSVTPVPNSTSTKSSVVNTLPSNMSVGVAQYDWSSMDPKTIPLVKGKSYLTSQEHLASARQTGWLLVDNFDRKQGYVPLNAFQTRQPDNRPVVSKVQTIPNPSSDVAPSNSVSGLVKPKLSTPITDVYGNPITLPHPLVDCNKSNIDKQ</sequence>
<accession>A0A2S2P129</accession>
<keyword evidence="1 2" id="KW-0728">SH3 domain</keyword>
<evidence type="ECO:0000256" key="1">
    <source>
        <dbReference type="ARBA" id="ARBA00022443"/>
    </source>
</evidence>
<dbReference type="PROSITE" id="PS50002">
    <property type="entry name" value="SH3"/>
    <property type="match status" value="1"/>
</dbReference>
<dbReference type="SUPFAM" id="SSF50044">
    <property type="entry name" value="SH3-domain"/>
    <property type="match status" value="1"/>
</dbReference>
<dbReference type="InterPro" id="IPR036028">
    <property type="entry name" value="SH3-like_dom_sf"/>
</dbReference>
<feature type="domain" description="SH3" evidence="3">
    <location>
        <begin position="76"/>
        <end position="141"/>
    </location>
</feature>
<name>A0A2S2P129_SCHGA</name>
<dbReference type="InterPro" id="IPR001452">
    <property type="entry name" value="SH3_domain"/>
</dbReference>
<evidence type="ECO:0000256" key="2">
    <source>
        <dbReference type="PROSITE-ProRule" id="PRU00192"/>
    </source>
</evidence>